<proteinExistence type="predicted"/>
<evidence type="ECO:0000313" key="2">
    <source>
        <dbReference type="Proteomes" id="UP000827092"/>
    </source>
</evidence>
<sequence>MGREWALAVCSDLTCLRNGGRGNVKVARTSVHCGRLTATGYKMVTYDTKIGVKGALRQTIRDVILLMKPYQFYDRDGWMGYCAELGFTLGFIVSGRVYGGGTNIGLVN</sequence>
<protein>
    <submittedName>
        <fullName evidence="1">Uncharacterized protein</fullName>
    </submittedName>
</protein>
<reference evidence="1 2" key="1">
    <citation type="journal article" date="2022" name="Nat. Ecol. Evol.">
        <title>A masculinizing supergene underlies an exaggerated male reproductive morph in a spider.</title>
        <authorList>
            <person name="Hendrickx F."/>
            <person name="De Corte Z."/>
            <person name="Sonet G."/>
            <person name="Van Belleghem S.M."/>
            <person name="Kostlbacher S."/>
            <person name="Vangestel C."/>
        </authorList>
    </citation>
    <scope>NUCLEOTIDE SEQUENCE [LARGE SCALE GENOMIC DNA]</scope>
    <source>
        <strain evidence="1">W744_W776</strain>
    </source>
</reference>
<organism evidence="1 2">
    <name type="scientific">Oedothorax gibbosus</name>
    <dbReference type="NCBI Taxonomy" id="931172"/>
    <lineage>
        <taxon>Eukaryota</taxon>
        <taxon>Metazoa</taxon>
        <taxon>Ecdysozoa</taxon>
        <taxon>Arthropoda</taxon>
        <taxon>Chelicerata</taxon>
        <taxon>Arachnida</taxon>
        <taxon>Araneae</taxon>
        <taxon>Araneomorphae</taxon>
        <taxon>Entelegynae</taxon>
        <taxon>Araneoidea</taxon>
        <taxon>Linyphiidae</taxon>
        <taxon>Erigoninae</taxon>
        <taxon>Oedothorax</taxon>
    </lineage>
</organism>
<dbReference type="AlphaFoldDB" id="A0AAV6VP24"/>
<evidence type="ECO:0000313" key="1">
    <source>
        <dbReference type="EMBL" id="KAG8198374.1"/>
    </source>
</evidence>
<dbReference type="EMBL" id="JAFNEN010000041">
    <property type="protein sequence ID" value="KAG8198374.1"/>
    <property type="molecule type" value="Genomic_DNA"/>
</dbReference>
<keyword evidence="2" id="KW-1185">Reference proteome</keyword>
<comment type="caution">
    <text evidence="1">The sequence shown here is derived from an EMBL/GenBank/DDBJ whole genome shotgun (WGS) entry which is preliminary data.</text>
</comment>
<accession>A0AAV6VP24</accession>
<gene>
    <name evidence="1" type="ORF">JTE90_021619</name>
</gene>
<name>A0AAV6VP24_9ARAC</name>
<dbReference type="Proteomes" id="UP000827092">
    <property type="component" value="Unassembled WGS sequence"/>
</dbReference>